<accession>A0A919L0S2</accession>
<dbReference type="EMBL" id="BNCD01000008">
    <property type="protein sequence ID" value="GHH79239.1"/>
    <property type="molecule type" value="Genomic_DNA"/>
</dbReference>
<evidence type="ECO:0000313" key="2">
    <source>
        <dbReference type="Proteomes" id="UP000603708"/>
    </source>
</evidence>
<evidence type="ECO:0000313" key="1">
    <source>
        <dbReference type="EMBL" id="GHH79239.1"/>
    </source>
</evidence>
<dbReference type="AlphaFoldDB" id="A0A919L0S2"/>
<gene>
    <name evidence="1" type="ORF">GCM10018793_31540</name>
</gene>
<proteinExistence type="predicted"/>
<keyword evidence="2" id="KW-1185">Reference proteome</keyword>
<name>A0A919L0S2_9ACTN</name>
<reference evidence="1" key="2">
    <citation type="submission" date="2020-09" db="EMBL/GenBank/DDBJ databases">
        <authorList>
            <person name="Sun Q."/>
            <person name="Ohkuma M."/>
        </authorList>
    </citation>
    <scope>NUCLEOTIDE SEQUENCE</scope>
    <source>
        <strain evidence="1">JCM 5069</strain>
    </source>
</reference>
<comment type="caution">
    <text evidence="1">The sequence shown here is derived from an EMBL/GenBank/DDBJ whole genome shotgun (WGS) entry which is preliminary data.</text>
</comment>
<protein>
    <submittedName>
        <fullName evidence="1">Uncharacterized protein</fullName>
    </submittedName>
</protein>
<reference evidence="1" key="1">
    <citation type="journal article" date="2014" name="Int. J. Syst. Evol. Microbiol.">
        <title>Complete genome sequence of Corynebacterium casei LMG S-19264T (=DSM 44701T), isolated from a smear-ripened cheese.</title>
        <authorList>
            <consortium name="US DOE Joint Genome Institute (JGI-PGF)"/>
            <person name="Walter F."/>
            <person name="Albersmeier A."/>
            <person name="Kalinowski J."/>
            <person name="Ruckert C."/>
        </authorList>
    </citation>
    <scope>NUCLEOTIDE SEQUENCE</scope>
    <source>
        <strain evidence="1">JCM 5069</strain>
    </source>
</reference>
<organism evidence="1 2">
    <name type="scientific">Streptomyces sulfonofaciens</name>
    <dbReference type="NCBI Taxonomy" id="68272"/>
    <lineage>
        <taxon>Bacteria</taxon>
        <taxon>Bacillati</taxon>
        <taxon>Actinomycetota</taxon>
        <taxon>Actinomycetes</taxon>
        <taxon>Kitasatosporales</taxon>
        <taxon>Streptomycetaceae</taxon>
        <taxon>Streptomyces</taxon>
    </lineage>
</organism>
<sequence length="107" mass="11427">MHHQVLAPSAPFDGDTVIDIVAKLLIAVAERRGLPPNKLVGLLSDQAMAELYRMALRSTFDRAALAPGAAHGHTDSGGPSSVWERWLSSRRSGARAQLCVVSGFYAS</sequence>
<dbReference type="Proteomes" id="UP000603708">
    <property type="component" value="Unassembled WGS sequence"/>
</dbReference>